<proteinExistence type="predicted"/>
<comment type="caution">
    <text evidence="1">The sequence shown here is derived from an EMBL/GenBank/DDBJ whole genome shotgun (WGS) entry which is preliminary data.</text>
</comment>
<organism evidence="1 2">
    <name type="scientific">Bacillus cytotoxicus</name>
    <dbReference type="NCBI Taxonomy" id="580165"/>
    <lineage>
        <taxon>Bacteria</taxon>
        <taxon>Bacillati</taxon>
        <taxon>Bacillota</taxon>
        <taxon>Bacilli</taxon>
        <taxon>Bacillales</taxon>
        <taxon>Bacillaceae</taxon>
        <taxon>Bacillus</taxon>
        <taxon>Bacillus cereus group</taxon>
    </lineage>
</organism>
<name>A0AAX2CK52_9BACI</name>
<dbReference type="AlphaFoldDB" id="A0AAX2CK52"/>
<accession>A0AAX2CK52</accession>
<dbReference type="Proteomes" id="UP000242164">
    <property type="component" value="Unassembled WGS sequence"/>
</dbReference>
<sequence>MIVIYYDELQFNDYDVHI</sequence>
<evidence type="ECO:0000313" key="2">
    <source>
        <dbReference type="Proteomes" id="UP000242164"/>
    </source>
</evidence>
<protein>
    <submittedName>
        <fullName evidence="1">Uncharacterized protein</fullName>
    </submittedName>
</protein>
<dbReference type="EMBL" id="FMIK01000040">
    <property type="protein sequence ID" value="SCL99631.1"/>
    <property type="molecule type" value="Genomic_DNA"/>
</dbReference>
<evidence type="ECO:0000313" key="1">
    <source>
        <dbReference type="EMBL" id="SCL99631.1"/>
    </source>
</evidence>
<reference evidence="1 2" key="1">
    <citation type="submission" date="2016-08" db="EMBL/GenBank/DDBJ databases">
        <authorList>
            <person name="Loux V."/>
            <person name="Rue O."/>
        </authorList>
    </citation>
    <scope>NUCLEOTIDE SEQUENCE [LARGE SCALE GENOMIC DNA]</scope>
    <source>
        <strain evidence="1 2">AFSSA_08CEB44bac</strain>
    </source>
</reference>
<gene>
    <name evidence="1" type="ORF">BCB44BAC_03203</name>
</gene>